<dbReference type="KEGG" id="ttu:TERTU_1947"/>
<feature type="chain" id="PRO_5002948744" description="Peptidoglycan-binding protein CsiV" evidence="2">
    <location>
        <begin position="25"/>
        <end position="335"/>
    </location>
</feature>
<dbReference type="AlphaFoldDB" id="C5BIH9"/>
<keyword evidence="4" id="KW-1185">Reference proteome</keyword>
<gene>
    <name evidence="3" type="ordered locus">TERTU_1947</name>
</gene>
<dbReference type="Pfam" id="PF10972">
    <property type="entry name" value="CsiV"/>
    <property type="match status" value="1"/>
</dbReference>
<name>C5BIH9_TERTT</name>
<reference evidence="3 4" key="1">
    <citation type="journal article" date="2009" name="PLoS ONE">
        <title>The complete genome of Teredinibacter turnerae T7901: an intracellular endosymbiont of marine wood-boring bivalves (shipworms).</title>
        <authorList>
            <person name="Yang J.C."/>
            <person name="Madupu R."/>
            <person name="Durkin A.S."/>
            <person name="Ekborg N.A."/>
            <person name="Pedamallu C.S."/>
            <person name="Hostetler J.B."/>
            <person name="Radune D."/>
            <person name="Toms B.S."/>
            <person name="Henrissat B."/>
            <person name="Coutinho P.M."/>
            <person name="Schwarz S."/>
            <person name="Field L."/>
            <person name="Trindade-Silva A.E."/>
            <person name="Soares C.A.G."/>
            <person name="Elshahawi S."/>
            <person name="Hanora A."/>
            <person name="Schmidt E.W."/>
            <person name="Haygood M.G."/>
            <person name="Posfai J."/>
            <person name="Benner J."/>
            <person name="Madinger C."/>
            <person name="Nove J."/>
            <person name="Anton B."/>
            <person name="Chaudhary K."/>
            <person name="Foster J."/>
            <person name="Holman A."/>
            <person name="Kumar S."/>
            <person name="Lessard P.A."/>
            <person name="Luyten Y.A."/>
            <person name="Slatko B."/>
            <person name="Wood N."/>
            <person name="Wu B."/>
            <person name="Teplitski M."/>
            <person name="Mougous J.D."/>
            <person name="Ward N."/>
            <person name="Eisen J.A."/>
            <person name="Badger J.H."/>
            <person name="Distel D.L."/>
        </authorList>
    </citation>
    <scope>NUCLEOTIDE SEQUENCE [LARGE SCALE GENOMIC DNA]</scope>
    <source>
        <strain evidence="4">ATCC 39867 / T7901</strain>
    </source>
</reference>
<dbReference type="RefSeq" id="WP_015818387.1">
    <property type="nucleotide sequence ID" value="NC_012997.1"/>
</dbReference>
<evidence type="ECO:0000256" key="2">
    <source>
        <dbReference type="SAM" id="SignalP"/>
    </source>
</evidence>
<protein>
    <recommendedName>
        <fullName evidence="5">Peptidoglycan-binding protein CsiV</fullName>
    </recommendedName>
</protein>
<dbReference type="EMBL" id="CP001614">
    <property type="protein sequence ID" value="ACR12275.1"/>
    <property type="molecule type" value="Genomic_DNA"/>
</dbReference>
<accession>C5BIH9</accession>
<evidence type="ECO:0008006" key="5">
    <source>
        <dbReference type="Google" id="ProtNLM"/>
    </source>
</evidence>
<keyword evidence="2" id="KW-0732">Signal</keyword>
<evidence type="ECO:0000256" key="1">
    <source>
        <dbReference type="SAM" id="MobiDB-lite"/>
    </source>
</evidence>
<dbReference type="eggNOG" id="ENOG503360G">
    <property type="taxonomic scope" value="Bacteria"/>
</dbReference>
<organism evidence="3 4">
    <name type="scientific">Teredinibacter turnerae (strain ATCC 39867 / T7901)</name>
    <dbReference type="NCBI Taxonomy" id="377629"/>
    <lineage>
        <taxon>Bacteria</taxon>
        <taxon>Pseudomonadati</taxon>
        <taxon>Pseudomonadota</taxon>
        <taxon>Gammaproteobacteria</taxon>
        <taxon>Cellvibrionales</taxon>
        <taxon>Cellvibrionaceae</taxon>
        <taxon>Teredinibacter</taxon>
    </lineage>
</organism>
<feature type="region of interest" description="Disordered" evidence="1">
    <location>
        <begin position="68"/>
        <end position="118"/>
    </location>
</feature>
<evidence type="ECO:0000313" key="3">
    <source>
        <dbReference type="EMBL" id="ACR12275.1"/>
    </source>
</evidence>
<dbReference type="InterPro" id="IPR021241">
    <property type="entry name" value="CsiV"/>
</dbReference>
<dbReference type="Proteomes" id="UP000009080">
    <property type="component" value="Chromosome"/>
</dbReference>
<proteinExistence type="predicted"/>
<feature type="signal peptide" evidence="2">
    <location>
        <begin position="1"/>
        <end position="24"/>
    </location>
</feature>
<dbReference type="STRING" id="377629.TERTU_1947"/>
<evidence type="ECO:0000313" key="4">
    <source>
        <dbReference type="Proteomes" id="UP000009080"/>
    </source>
</evidence>
<feature type="compositionally biased region" description="Low complexity" evidence="1">
    <location>
        <begin position="84"/>
        <end position="95"/>
    </location>
</feature>
<dbReference type="OrthoDB" id="5566524at2"/>
<sequence>MRFSLSLQNAVLSALMCLPLPLYAQTEDQQESWYQVEILVFKRNQSNATQEVWPKNIALAYPPNVQYLRDPNSDAAQPPEVTDSEFSSDQSTSSEPVNTPDTALTEREPDPEQQEEPFVLLPKDAMFIRGAEYAINRDRSLSPLFHATWAQPMKALKDAPAIVIQGGESYGNHHELEGTITLSVSRYLHLHTDLWLAEYETNYGQADYHWPTIPLPPEPETLELTSTSDLGLGNLPLDTGFNLNTNRSGSVNGINLQVGGATEFNPTSAAVTGLDSTLLSMADQPFLVKHIVKLDQKRRMRSNELHYIDHPELGIIIKIMPYIPSHQETEQTSQS</sequence>
<dbReference type="HOGENOM" id="CLU_072067_0_0_6"/>